<dbReference type="Pfam" id="PF09588">
    <property type="entry name" value="YqaJ"/>
    <property type="match status" value="1"/>
</dbReference>
<dbReference type="InterPro" id="IPR017482">
    <property type="entry name" value="Lambda-type_endonuclease"/>
</dbReference>
<protein>
    <recommendedName>
        <fullName evidence="2">YqaJ viral recombinase domain-containing protein</fullName>
    </recommendedName>
</protein>
<reference evidence="3 4" key="1">
    <citation type="submission" date="2018-10" db="EMBL/GenBank/DDBJ databases">
        <title>Draft Genome Sequence of Anaerotignum sp. KCTC 15736.</title>
        <authorList>
            <person name="Choi S.H."/>
            <person name="Kim J.S."/>
            <person name="Kang S.W."/>
            <person name="Lee J.S."/>
            <person name="Park S.H."/>
        </authorList>
    </citation>
    <scope>NUCLEOTIDE SEQUENCE [LARGE SCALE GENOMIC DNA]</scope>
    <source>
        <strain evidence="3 4">KCTC 15736</strain>
    </source>
</reference>
<dbReference type="EMBL" id="BHVZ01000001">
    <property type="protein sequence ID" value="GCB28450.1"/>
    <property type="molecule type" value="Genomic_DNA"/>
</dbReference>
<dbReference type="PANTHER" id="PTHR46609:SF6">
    <property type="entry name" value="EXONUCLEASE, PHAGE-TYPE_RECB, C-TERMINAL DOMAIN-CONTAINING PROTEIN-RELATED"/>
    <property type="match status" value="1"/>
</dbReference>
<keyword evidence="4" id="KW-1185">Reference proteome</keyword>
<gene>
    <name evidence="3" type="primary">yqaJ_1</name>
    <name evidence="3" type="ORF">KGMB03357_01110</name>
</gene>
<evidence type="ECO:0000259" key="2">
    <source>
        <dbReference type="Pfam" id="PF09588"/>
    </source>
</evidence>
<dbReference type="InterPro" id="IPR011604">
    <property type="entry name" value="PDDEXK-like_dom_sf"/>
</dbReference>
<comment type="caution">
    <text evidence="3">The sequence shown here is derived from an EMBL/GenBank/DDBJ whole genome shotgun (WGS) entry which is preliminary data.</text>
</comment>
<evidence type="ECO:0000313" key="4">
    <source>
        <dbReference type="Proteomes" id="UP000287361"/>
    </source>
</evidence>
<dbReference type="AlphaFoldDB" id="A0A401LAE2"/>
<dbReference type="PANTHER" id="PTHR46609">
    <property type="entry name" value="EXONUCLEASE, PHAGE-TYPE/RECB, C-TERMINAL DOMAIN-CONTAINING PROTEIN"/>
    <property type="match status" value="1"/>
</dbReference>
<accession>A0A401LAE2</accession>
<feature type="domain" description="YqaJ viral recombinase" evidence="2">
    <location>
        <begin position="23"/>
        <end position="158"/>
    </location>
</feature>
<name>A0A401LAE2_9FIRM</name>
<evidence type="ECO:0000313" key="3">
    <source>
        <dbReference type="EMBL" id="GCB28450.1"/>
    </source>
</evidence>
<dbReference type="Gene3D" id="3.90.320.10">
    <property type="match status" value="1"/>
</dbReference>
<dbReference type="OrthoDB" id="46225at2"/>
<evidence type="ECO:0000256" key="1">
    <source>
        <dbReference type="ARBA" id="ARBA00022801"/>
    </source>
</evidence>
<keyword evidence="1" id="KW-0378">Hydrolase</keyword>
<organism evidence="3 4">
    <name type="scientific">Anaerotignum faecicola</name>
    <dbReference type="NCBI Taxonomy" id="2358141"/>
    <lineage>
        <taxon>Bacteria</taxon>
        <taxon>Bacillati</taxon>
        <taxon>Bacillota</taxon>
        <taxon>Clostridia</taxon>
        <taxon>Lachnospirales</taxon>
        <taxon>Anaerotignaceae</taxon>
        <taxon>Anaerotignum</taxon>
    </lineage>
</organism>
<sequence>MALELDYKAEVFVRTDDMDEQTWLDYRRKGIGGSDAAAVIGISPYKTARDVYFEKIGREPDNKNEDGWVAMEVGKRLEDLVAAIFAKKTGFRIWQEKVMYRHPLYPFMLADVDYFFEMSDGTVGVLECKTANPYAKEKWENDAVPYHYELQCRHYMAVKNLPIAYCVCLFSNSENDFVYRRIERDLEMEEDLILQEEAFWTENVESRIEPILNGDGDLVLASLKRYQAQKNHLDEVLIESDYCAALEEIYRMKSEKATMDSDSRKLEQRIKTAYARFAELLGNATKGLCVAADGSEYHITYKPIQRIGVNKDNLQRLKLNEPEVYEKYTTTTESRTFQLKKIVK</sequence>
<dbReference type="GO" id="GO:0016787">
    <property type="term" value="F:hydrolase activity"/>
    <property type="evidence" value="ECO:0007669"/>
    <property type="project" value="UniProtKB-KW"/>
</dbReference>
<dbReference type="Proteomes" id="UP000287361">
    <property type="component" value="Unassembled WGS sequence"/>
</dbReference>
<dbReference type="InterPro" id="IPR011335">
    <property type="entry name" value="Restrct_endonuc-II-like"/>
</dbReference>
<dbReference type="InterPro" id="IPR051703">
    <property type="entry name" value="NF-kappa-B_Signaling_Reg"/>
</dbReference>
<proteinExistence type="predicted"/>
<dbReference type="SUPFAM" id="SSF52980">
    <property type="entry name" value="Restriction endonuclease-like"/>
    <property type="match status" value="1"/>
</dbReference>
<dbReference type="InterPro" id="IPR019080">
    <property type="entry name" value="YqaJ_viral_recombinase"/>
</dbReference>
<dbReference type="NCBIfam" id="TIGR03033">
    <property type="entry name" value="phage_rel_nuc"/>
    <property type="match status" value="1"/>
</dbReference>